<sequence>MRLVALAALLALLSACTDPDTARRALEGAGYTNVQIGGYSYFGCSEKDTYSTSFTAKGPTGVSVSGAVCSNVIFKNATIRLD</sequence>
<reference evidence="2 3" key="1">
    <citation type="submission" date="2019-08" db="EMBL/GenBank/DDBJ databases">
        <authorList>
            <person name="Peeters C."/>
        </authorList>
    </citation>
    <scope>NUCLEOTIDE SEQUENCE [LARGE SCALE GENOMIC DNA]</scope>
    <source>
        <strain evidence="2 3">LMG 31011</strain>
    </source>
</reference>
<feature type="chain" id="PRO_5022954346" description="Lipoprotein" evidence="1">
    <location>
        <begin position="18"/>
        <end position="82"/>
    </location>
</feature>
<name>A0A5E4SL58_9BURK</name>
<evidence type="ECO:0000256" key="1">
    <source>
        <dbReference type="SAM" id="SignalP"/>
    </source>
</evidence>
<dbReference type="PROSITE" id="PS51257">
    <property type="entry name" value="PROKAR_LIPOPROTEIN"/>
    <property type="match status" value="1"/>
</dbReference>
<proteinExistence type="predicted"/>
<keyword evidence="1" id="KW-0732">Signal</keyword>
<dbReference type="OrthoDB" id="8943433at2"/>
<organism evidence="2 3">
    <name type="scientific">Pandoraea aquatica</name>
    <dbReference type="NCBI Taxonomy" id="2508290"/>
    <lineage>
        <taxon>Bacteria</taxon>
        <taxon>Pseudomonadati</taxon>
        <taxon>Pseudomonadota</taxon>
        <taxon>Betaproteobacteria</taxon>
        <taxon>Burkholderiales</taxon>
        <taxon>Burkholderiaceae</taxon>
        <taxon>Pandoraea</taxon>
    </lineage>
</organism>
<dbReference type="Proteomes" id="UP000366819">
    <property type="component" value="Unassembled WGS sequence"/>
</dbReference>
<evidence type="ECO:0000313" key="2">
    <source>
        <dbReference type="EMBL" id="VVD75028.1"/>
    </source>
</evidence>
<dbReference type="RefSeq" id="WP_150574570.1">
    <property type="nucleotide sequence ID" value="NZ_CABPSN010000001.1"/>
</dbReference>
<feature type="signal peptide" evidence="1">
    <location>
        <begin position="1"/>
        <end position="17"/>
    </location>
</feature>
<protein>
    <recommendedName>
        <fullName evidence="4">Lipoprotein</fullName>
    </recommendedName>
</protein>
<accession>A0A5E4SL58</accession>
<gene>
    <name evidence="2" type="ORF">PAQ31011_00822</name>
</gene>
<dbReference type="AlphaFoldDB" id="A0A5E4SL58"/>
<dbReference type="EMBL" id="CABPSN010000001">
    <property type="protein sequence ID" value="VVD75028.1"/>
    <property type="molecule type" value="Genomic_DNA"/>
</dbReference>
<evidence type="ECO:0008006" key="4">
    <source>
        <dbReference type="Google" id="ProtNLM"/>
    </source>
</evidence>
<evidence type="ECO:0000313" key="3">
    <source>
        <dbReference type="Proteomes" id="UP000366819"/>
    </source>
</evidence>
<keyword evidence="3" id="KW-1185">Reference proteome</keyword>